<feature type="region of interest" description="Disordered" evidence="1">
    <location>
        <begin position="95"/>
        <end position="127"/>
    </location>
</feature>
<dbReference type="PROSITE" id="PS51257">
    <property type="entry name" value="PROKAR_LIPOPROTEIN"/>
    <property type="match status" value="1"/>
</dbReference>
<keyword evidence="2" id="KW-0732">Signal</keyword>
<dbReference type="InterPro" id="IPR027828">
    <property type="entry name" value="DUF4465"/>
</dbReference>
<dbReference type="Proteomes" id="UP000823771">
    <property type="component" value="Unassembled WGS sequence"/>
</dbReference>
<name>A0A9D9NL11_9BACT</name>
<dbReference type="EMBL" id="JADILZ010000009">
    <property type="protein sequence ID" value="MBO8477392.1"/>
    <property type="molecule type" value="Genomic_DNA"/>
</dbReference>
<dbReference type="AlphaFoldDB" id="A0A9D9NL11"/>
<evidence type="ECO:0000256" key="1">
    <source>
        <dbReference type="SAM" id="MobiDB-lite"/>
    </source>
</evidence>
<protein>
    <submittedName>
        <fullName evidence="3">DUF4465 domain-containing protein</fullName>
    </submittedName>
</protein>
<feature type="compositionally biased region" description="Low complexity" evidence="1">
    <location>
        <begin position="103"/>
        <end position="125"/>
    </location>
</feature>
<evidence type="ECO:0000313" key="3">
    <source>
        <dbReference type="EMBL" id="MBO8477392.1"/>
    </source>
</evidence>
<gene>
    <name evidence="3" type="ORF">IAB80_00590</name>
</gene>
<feature type="signal peptide" evidence="2">
    <location>
        <begin position="1"/>
        <end position="20"/>
    </location>
</feature>
<organism evidence="3 4">
    <name type="scientific">Candidatus Cryptobacteroides excrementipullorum</name>
    <dbReference type="NCBI Taxonomy" id="2840761"/>
    <lineage>
        <taxon>Bacteria</taxon>
        <taxon>Pseudomonadati</taxon>
        <taxon>Bacteroidota</taxon>
        <taxon>Bacteroidia</taxon>
        <taxon>Bacteroidales</taxon>
        <taxon>Candidatus Cryptobacteroides</taxon>
    </lineage>
</organism>
<comment type="caution">
    <text evidence="3">The sequence shown here is derived from an EMBL/GenBank/DDBJ whole genome shotgun (WGS) entry which is preliminary data.</text>
</comment>
<reference evidence="3" key="2">
    <citation type="journal article" date="2021" name="PeerJ">
        <title>Extensive microbial diversity within the chicken gut microbiome revealed by metagenomics and culture.</title>
        <authorList>
            <person name="Gilroy R."/>
            <person name="Ravi A."/>
            <person name="Getino M."/>
            <person name="Pursley I."/>
            <person name="Horton D.L."/>
            <person name="Alikhan N.F."/>
            <person name="Baker D."/>
            <person name="Gharbi K."/>
            <person name="Hall N."/>
            <person name="Watson M."/>
            <person name="Adriaenssens E.M."/>
            <person name="Foster-Nyarko E."/>
            <person name="Jarju S."/>
            <person name="Secka A."/>
            <person name="Antonio M."/>
            <person name="Oren A."/>
            <person name="Chaudhuri R.R."/>
            <person name="La Ragione R."/>
            <person name="Hildebrand F."/>
            <person name="Pallen M.J."/>
        </authorList>
    </citation>
    <scope>NUCLEOTIDE SEQUENCE</scope>
    <source>
        <strain evidence="3">2478</strain>
    </source>
</reference>
<sequence length="290" mass="31085">MKKAIFFLSASMLLTTSCLNKGTTYQASFTEVFPPTTETSMSNLFENGATVYLFPVEEGSLTGDGAVSDGTLAFLSKGGETALTGGFALSRQYWKEGTDESSDTPSDGTGDGSGTDTPSTTEPGEYSVYGEVEGTAGTNTFLYFRQSGNMPEDHIMFLSSSVGTCAPVGMYVCNSASAVRTIRGESVDSTVYNLNGDIILRATGYLGEEETGHADYLLARKDASELNDANGERLDSLVTSWQPFELGDLGNIDKIRLEVRLSDESDRVRFPNGYIDVCIDNVIASVSISY</sequence>
<evidence type="ECO:0000313" key="4">
    <source>
        <dbReference type="Proteomes" id="UP000823771"/>
    </source>
</evidence>
<accession>A0A9D9NL11</accession>
<feature type="chain" id="PRO_5039001644" evidence="2">
    <location>
        <begin position="21"/>
        <end position="290"/>
    </location>
</feature>
<reference evidence="3" key="1">
    <citation type="submission" date="2020-10" db="EMBL/GenBank/DDBJ databases">
        <authorList>
            <person name="Gilroy R."/>
        </authorList>
    </citation>
    <scope>NUCLEOTIDE SEQUENCE</scope>
    <source>
        <strain evidence="3">2478</strain>
    </source>
</reference>
<evidence type="ECO:0000256" key="2">
    <source>
        <dbReference type="SAM" id="SignalP"/>
    </source>
</evidence>
<dbReference type="Gene3D" id="2.60.120.1350">
    <property type="entry name" value="Protein of unknown function DUF4465"/>
    <property type="match status" value="1"/>
</dbReference>
<proteinExistence type="predicted"/>
<dbReference type="Pfam" id="PF14717">
    <property type="entry name" value="DUF4465"/>
    <property type="match status" value="1"/>
</dbReference>